<dbReference type="PANTHER" id="PTHR24099">
    <property type="entry name" value="E3 UBIQUITIN-PROTEIN LIGASE TRIM36-RELATED"/>
    <property type="match status" value="1"/>
</dbReference>
<dbReference type="PRINTS" id="PR01407">
    <property type="entry name" value="BUTYPHLNCDUF"/>
</dbReference>
<keyword evidence="3" id="KW-1185">Reference proteome</keyword>
<dbReference type="PANTHER" id="PTHR24099:SF16">
    <property type="entry name" value="E3 UBIQUITIN-PROTEIN LIGASE MIDLINE-1-LIKE ISOFORM X1"/>
    <property type="match status" value="1"/>
</dbReference>
<dbReference type="InterPro" id="IPR043136">
    <property type="entry name" value="B30.2/SPRY_sf"/>
</dbReference>
<accession>A0AAV7LAE9</accession>
<organism evidence="2 3">
    <name type="scientific">Pleurodeles waltl</name>
    <name type="common">Iberian ribbed newt</name>
    <dbReference type="NCBI Taxonomy" id="8319"/>
    <lineage>
        <taxon>Eukaryota</taxon>
        <taxon>Metazoa</taxon>
        <taxon>Chordata</taxon>
        <taxon>Craniata</taxon>
        <taxon>Vertebrata</taxon>
        <taxon>Euteleostomi</taxon>
        <taxon>Amphibia</taxon>
        <taxon>Batrachia</taxon>
        <taxon>Caudata</taxon>
        <taxon>Salamandroidea</taxon>
        <taxon>Salamandridae</taxon>
        <taxon>Pleurodelinae</taxon>
        <taxon>Pleurodeles</taxon>
    </lineage>
</organism>
<reference evidence="2" key="1">
    <citation type="journal article" date="2022" name="bioRxiv">
        <title>Sequencing and chromosome-scale assembly of the giantPleurodeles waltlgenome.</title>
        <authorList>
            <person name="Brown T."/>
            <person name="Elewa A."/>
            <person name="Iarovenko S."/>
            <person name="Subramanian E."/>
            <person name="Araus A.J."/>
            <person name="Petzold A."/>
            <person name="Susuki M."/>
            <person name="Suzuki K.-i.T."/>
            <person name="Hayashi T."/>
            <person name="Toyoda A."/>
            <person name="Oliveira C."/>
            <person name="Osipova E."/>
            <person name="Leigh N.D."/>
            <person name="Simon A."/>
            <person name="Yun M.H."/>
        </authorList>
    </citation>
    <scope>NUCLEOTIDE SEQUENCE</scope>
    <source>
        <strain evidence="2">20211129_DDA</strain>
        <tissue evidence="2">Liver</tissue>
    </source>
</reference>
<dbReference type="AlphaFoldDB" id="A0AAV7LAE9"/>
<dbReference type="InterPro" id="IPR003879">
    <property type="entry name" value="Butyrophylin_SPRY"/>
</dbReference>
<evidence type="ECO:0000313" key="2">
    <source>
        <dbReference type="EMBL" id="KAJ1087494.1"/>
    </source>
</evidence>
<feature type="domain" description="B30.2/SPRY" evidence="1">
    <location>
        <begin position="82"/>
        <end position="299"/>
    </location>
</feature>
<dbReference type="Pfam" id="PF00622">
    <property type="entry name" value="SPRY"/>
    <property type="match status" value="1"/>
</dbReference>
<comment type="caution">
    <text evidence="2">The sequence shown here is derived from an EMBL/GenBank/DDBJ whole genome shotgun (WGS) entry which is preliminary data.</text>
</comment>
<dbReference type="InterPro" id="IPR003877">
    <property type="entry name" value="SPRY_dom"/>
</dbReference>
<evidence type="ECO:0000259" key="1">
    <source>
        <dbReference type="PROSITE" id="PS50188"/>
    </source>
</evidence>
<evidence type="ECO:0000313" key="3">
    <source>
        <dbReference type="Proteomes" id="UP001066276"/>
    </source>
</evidence>
<dbReference type="PROSITE" id="PS50188">
    <property type="entry name" value="B302_SPRY"/>
    <property type="match status" value="1"/>
</dbReference>
<dbReference type="Proteomes" id="UP001066276">
    <property type="component" value="Chromosome 11"/>
</dbReference>
<name>A0AAV7LAE9_PLEWA</name>
<sequence length="374" mass="41673">MTYLPVNWTLKQLLEKDALSIGDCVLGIVDHNGQEGLKEDSQAHTMSASGCRRLNDTLDTSGEGEECSPLLPSAGSFGNWCWEMGVDIAEDEMEQSLMGLSFRLDSTTAHPLLTISPSGLQVTYTGEALSSCSLRRKSINETTFICSVSTALPSLKESEVVAQKLPPKPQVRADVSIKRGLFYWEVDVCNSQAYQLGVCVDTAFLSDASCDSWCLERQPPGNFRVLYGNEVEALDSVPPLVQRIGIFLNFTGGTLSFYSTITEEHLVTLPIIFPGSVRPFFVLTQGKLSISSGLPLPDFVFTTKSSAYRADRGKRCSWHRDMTFRPISPFIQRFESLTLDRRTSYDDKNIYYKSKSLCTRNLKSEYEVAKMRPK</sequence>
<dbReference type="Gene3D" id="2.60.120.920">
    <property type="match status" value="1"/>
</dbReference>
<proteinExistence type="predicted"/>
<dbReference type="EMBL" id="JANPWB010000015">
    <property type="protein sequence ID" value="KAJ1087494.1"/>
    <property type="molecule type" value="Genomic_DNA"/>
</dbReference>
<gene>
    <name evidence="2" type="ORF">NDU88_000663</name>
</gene>
<dbReference type="SUPFAM" id="SSF49899">
    <property type="entry name" value="Concanavalin A-like lectins/glucanases"/>
    <property type="match status" value="1"/>
</dbReference>
<dbReference type="InterPro" id="IPR001870">
    <property type="entry name" value="B30.2/SPRY"/>
</dbReference>
<dbReference type="InterPro" id="IPR013320">
    <property type="entry name" value="ConA-like_dom_sf"/>
</dbReference>
<protein>
    <recommendedName>
        <fullName evidence="1">B30.2/SPRY domain-containing protein</fullName>
    </recommendedName>
</protein>
<dbReference type="SMART" id="SM00449">
    <property type="entry name" value="SPRY"/>
    <property type="match status" value="1"/>
</dbReference>
<dbReference type="InterPro" id="IPR050617">
    <property type="entry name" value="E3_ligase_FN3/SPRY"/>
</dbReference>